<comment type="caution">
    <text evidence="1">The sequence shown here is derived from an EMBL/GenBank/DDBJ whole genome shotgun (WGS) entry which is preliminary data.</text>
</comment>
<proteinExistence type="predicted"/>
<evidence type="ECO:0000313" key="1">
    <source>
        <dbReference type="EMBL" id="KAI4351214.1"/>
    </source>
</evidence>
<organism evidence="1 2">
    <name type="scientific">Bauhinia variegata</name>
    <name type="common">Purple orchid tree</name>
    <name type="synonym">Phanera variegata</name>
    <dbReference type="NCBI Taxonomy" id="167791"/>
    <lineage>
        <taxon>Eukaryota</taxon>
        <taxon>Viridiplantae</taxon>
        <taxon>Streptophyta</taxon>
        <taxon>Embryophyta</taxon>
        <taxon>Tracheophyta</taxon>
        <taxon>Spermatophyta</taxon>
        <taxon>Magnoliopsida</taxon>
        <taxon>eudicotyledons</taxon>
        <taxon>Gunneridae</taxon>
        <taxon>Pentapetalae</taxon>
        <taxon>rosids</taxon>
        <taxon>fabids</taxon>
        <taxon>Fabales</taxon>
        <taxon>Fabaceae</taxon>
        <taxon>Cercidoideae</taxon>
        <taxon>Cercideae</taxon>
        <taxon>Bauhiniinae</taxon>
        <taxon>Bauhinia</taxon>
    </lineage>
</organism>
<name>A0ACB9PTM7_BAUVA</name>
<evidence type="ECO:0000313" key="2">
    <source>
        <dbReference type="Proteomes" id="UP000828941"/>
    </source>
</evidence>
<sequence length="229" mass="24616">MLLNGYVYVVFLSPLVFAFTSYCCGTQYNVGMEDSDGWTIPPYSTYYTNWSLSHSFRTGDSLVFNFDTKYYNLVQVTQQEYKDCTSTDPLKFFNSSPAIIPLTQKGDIYFICNISNNCCLGQKIAVTVHDCLPQNPPSPSPSPSPSRAPIPPLLPPIGSAAPPEGSGGNSPRTSPTPSPGSNGGHSPEPSSPDQGEKSLAAALIRGTSFGFSTGAILSVFAPFLGFWMI</sequence>
<accession>A0ACB9PTM7</accession>
<reference evidence="1 2" key="1">
    <citation type="journal article" date="2022" name="DNA Res.">
        <title>Chromosomal-level genome assembly of the orchid tree Bauhinia variegata (Leguminosae; Cercidoideae) supports the allotetraploid origin hypothesis of Bauhinia.</title>
        <authorList>
            <person name="Zhong Y."/>
            <person name="Chen Y."/>
            <person name="Zheng D."/>
            <person name="Pang J."/>
            <person name="Liu Y."/>
            <person name="Luo S."/>
            <person name="Meng S."/>
            <person name="Qian L."/>
            <person name="Wei D."/>
            <person name="Dai S."/>
            <person name="Zhou R."/>
        </authorList>
    </citation>
    <scope>NUCLEOTIDE SEQUENCE [LARGE SCALE GENOMIC DNA]</scope>
    <source>
        <strain evidence="1">BV-YZ2020</strain>
    </source>
</reference>
<dbReference type="Proteomes" id="UP000828941">
    <property type="component" value="Chromosome 3"/>
</dbReference>
<dbReference type="EMBL" id="CM039428">
    <property type="protein sequence ID" value="KAI4351214.1"/>
    <property type="molecule type" value="Genomic_DNA"/>
</dbReference>
<gene>
    <name evidence="1" type="ORF">L6164_005592</name>
</gene>
<protein>
    <submittedName>
        <fullName evidence="1">Uncharacterized protein</fullName>
    </submittedName>
</protein>
<keyword evidence="2" id="KW-1185">Reference proteome</keyword>